<gene>
    <name evidence="1" type="ORF">CITCOLO1_LOCUS7004</name>
</gene>
<name>A0ABP0Y6K5_9ROSI</name>
<proteinExistence type="predicted"/>
<reference evidence="1 2" key="1">
    <citation type="submission" date="2024-03" db="EMBL/GenBank/DDBJ databases">
        <authorList>
            <person name="Gkanogiannis A."/>
            <person name="Becerra Lopez-Lavalle L."/>
        </authorList>
    </citation>
    <scope>NUCLEOTIDE SEQUENCE [LARGE SCALE GENOMIC DNA]</scope>
</reference>
<dbReference type="EMBL" id="OZ021736">
    <property type="protein sequence ID" value="CAK9315221.1"/>
    <property type="molecule type" value="Genomic_DNA"/>
</dbReference>
<keyword evidence="2" id="KW-1185">Reference proteome</keyword>
<evidence type="ECO:0000313" key="2">
    <source>
        <dbReference type="Proteomes" id="UP001642487"/>
    </source>
</evidence>
<evidence type="ECO:0000313" key="1">
    <source>
        <dbReference type="EMBL" id="CAK9315221.1"/>
    </source>
</evidence>
<protein>
    <submittedName>
        <fullName evidence="1">Uncharacterized protein</fullName>
    </submittedName>
</protein>
<accession>A0ABP0Y6K5</accession>
<dbReference type="Proteomes" id="UP001642487">
    <property type="component" value="Chromosome 2"/>
</dbReference>
<organism evidence="1 2">
    <name type="scientific">Citrullus colocynthis</name>
    <name type="common">colocynth</name>
    <dbReference type="NCBI Taxonomy" id="252529"/>
    <lineage>
        <taxon>Eukaryota</taxon>
        <taxon>Viridiplantae</taxon>
        <taxon>Streptophyta</taxon>
        <taxon>Embryophyta</taxon>
        <taxon>Tracheophyta</taxon>
        <taxon>Spermatophyta</taxon>
        <taxon>Magnoliopsida</taxon>
        <taxon>eudicotyledons</taxon>
        <taxon>Gunneridae</taxon>
        <taxon>Pentapetalae</taxon>
        <taxon>rosids</taxon>
        <taxon>fabids</taxon>
        <taxon>Cucurbitales</taxon>
        <taxon>Cucurbitaceae</taxon>
        <taxon>Benincaseae</taxon>
        <taxon>Citrullus</taxon>
    </lineage>
</organism>
<sequence length="124" mass="14784">MRLNSKTTPKDFRKPIQQTHGVFDVLWDVVEILRTHLPRRIKRNLLNSTDSSLFWSGIEWNSRKFQLFSGGKLAYEYAKENIFVSFISFLRTMHWWGSEILSDLRFLRSNSICSFVCFFQEKVL</sequence>